<keyword evidence="3" id="KW-1185">Reference proteome</keyword>
<organism evidence="2 3">
    <name type="scientific">Dichanthelium oligosanthes</name>
    <dbReference type="NCBI Taxonomy" id="888268"/>
    <lineage>
        <taxon>Eukaryota</taxon>
        <taxon>Viridiplantae</taxon>
        <taxon>Streptophyta</taxon>
        <taxon>Embryophyta</taxon>
        <taxon>Tracheophyta</taxon>
        <taxon>Spermatophyta</taxon>
        <taxon>Magnoliopsida</taxon>
        <taxon>Liliopsida</taxon>
        <taxon>Poales</taxon>
        <taxon>Poaceae</taxon>
        <taxon>PACMAD clade</taxon>
        <taxon>Panicoideae</taxon>
        <taxon>Panicodae</taxon>
        <taxon>Paniceae</taxon>
        <taxon>Dichantheliinae</taxon>
        <taxon>Dichanthelium</taxon>
    </lineage>
</organism>
<protein>
    <submittedName>
        <fullName evidence="2">Uncharacterized protein</fullName>
    </submittedName>
</protein>
<dbReference type="EMBL" id="LWDX02013150">
    <property type="protein sequence ID" value="OEL35136.1"/>
    <property type="molecule type" value="Genomic_DNA"/>
</dbReference>
<keyword evidence="1" id="KW-0732">Signal</keyword>
<dbReference type="AlphaFoldDB" id="A0A1E5WCI9"/>
<feature type="signal peptide" evidence="1">
    <location>
        <begin position="1"/>
        <end position="15"/>
    </location>
</feature>
<evidence type="ECO:0000313" key="3">
    <source>
        <dbReference type="Proteomes" id="UP000095767"/>
    </source>
</evidence>
<evidence type="ECO:0000256" key="1">
    <source>
        <dbReference type="SAM" id="SignalP"/>
    </source>
</evidence>
<sequence>MTLSLFRVTFSTVAATQQCPTTRVLSGNALAVFDLEFLHTMYVLCLQGTTRL</sequence>
<name>A0A1E5WCI9_9POAL</name>
<dbReference type="Proteomes" id="UP000095767">
    <property type="component" value="Unassembled WGS sequence"/>
</dbReference>
<feature type="chain" id="PRO_5013311946" evidence="1">
    <location>
        <begin position="16"/>
        <end position="52"/>
    </location>
</feature>
<reference evidence="2 3" key="1">
    <citation type="submission" date="2016-09" db="EMBL/GenBank/DDBJ databases">
        <title>The draft genome of Dichanthelium oligosanthes: A C3 panicoid grass species.</title>
        <authorList>
            <person name="Studer A.J."/>
            <person name="Schnable J.C."/>
            <person name="Brutnell T.P."/>
        </authorList>
    </citation>
    <scope>NUCLEOTIDE SEQUENCE [LARGE SCALE GENOMIC DNA]</scope>
    <source>
        <strain evidence="3">cv. Kellogg 1175</strain>
        <tissue evidence="2">Leaf</tissue>
    </source>
</reference>
<gene>
    <name evidence="2" type="ORF">BAE44_0003845</name>
</gene>
<proteinExistence type="predicted"/>
<evidence type="ECO:0000313" key="2">
    <source>
        <dbReference type="EMBL" id="OEL35136.1"/>
    </source>
</evidence>
<accession>A0A1E5WCI9</accession>
<comment type="caution">
    <text evidence="2">The sequence shown here is derived from an EMBL/GenBank/DDBJ whole genome shotgun (WGS) entry which is preliminary data.</text>
</comment>